<dbReference type="PANTHER" id="PTHR43294">
    <property type="entry name" value="SODIUM/POTASSIUM-TRANSPORTING ATPASE SUBUNIT ALPHA"/>
    <property type="match status" value="1"/>
</dbReference>
<keyword evidence="3" id="KW-0812">Transmembrane</keyword>
<protein>
    <recommendedName>
        <fullName evidence="8">Cation-transporting P-type ATPase C-terminal domain-containing protein</fullName>
    </recommendedName>
</protein>
<dbReference type="GO" id="GO:1902600">
    <property type="term" value="P:proton transmembrane transport"/>
    <property type="evidence" value="ECO:0007669"/>
    <property type="project" value="TreeGrafter"/>
</dbReference>
<comment type="caution">
    <text evidence="6">The sequence shown here is derived from an EMBL/GenBank/DDBJ whole genome shotgun (WGS) entry which is preliminary data.</text>
</comment>
<gene>
    <name evidence="6" type="ORF">A2Z23_03035</name>
</gene>
<keyword evidence="4" id="KW-1133">Transmembrane helix</keyword>
<dbReference type="Gene3D" id="1.20.1110.10">
    <property type="entry name" value="Calcium-transporting ATPase, transmembrane domain"/>
    <property type="match status" value="1"/>
</dbReference>
<dbReference type="Proteomes" id="UP000176628">
    <property type="component" value="Unassembled WGS sequence"/>
</dbReference>
<dbReference type="PANTHER" id="PTHR43294:SF21">
    <property type="entry name" value="CATION TRANSPORTING ATPASE"/>
    <property type="match status" value="1"/>
</dbReference>
<reference evidence="6 7" key="1">
    <citation type="journal article" date="2016" name="Nat. Commun.">
        <title>Thousands of microbial genomes shed light on interconnected biogeochemical processes in an aquifer system.</title>
        <authorList>
            <person name="Anantharaman K."/>
            <person name="Brown C.T."/>
            <person name="Hug L.A."/>
            <person name="Sharon I."/>
            <person name="Castelle C.J."/>
            <person name="Probst A.J."/>
            <person name="Thomas B.C."/>
            <person name="Singh A."/>
            <person name="Wilkins M.J."/>
            <person name="Karaoz U."/>
            <person name="Brodie E.L."/>
            <person name="Williams K.H."/>
            <person name="Hubbard S.S."/>
            <person name="Banfield J.F."/>
        </authorList>
    </citation>
    <scope>NUCLEOTIDE SEQUENCE [LARGE SCALE GENOMIC DNA]</scope>
</reference>
<evidence type="ECO:0000256" key="2">
    <source>
        <dbReference type="ARBA" id="ARBA00022475"/>
    </source>
</evidence>
<dbReference type="Gene3D" id="3.40.50.1000">
    <property type="entry name" value="HAD superfamily/HAD-like"/>
    <property type="match status" value="1"/>
</dbReference>
<evidence type="ECO:0000256" key="4">
    <source>
        <dbReference type="ARBA" id="ARBA00022989"/>
    </source>
</evidence>
<dbReference type="InterPro" id="IPR018303">
    <property type="entry name" value="ATPase_P-typ_P_site"/>
</dbReference>
<keyword evidence="2" id="KW-1003">Cell membrane</keyword>
<dbReference type="InterPro" id="IPR023214">
    <property type="entry name" value="HAD_sf"/>
</dbReference>
<dbReference type="Pfam" id="PF13246">
    <property type="entry name" value="Cation_ATPase"/>
    <property type="match status" value="1"/>
</dbReference>
<name>A0A1F5G4D2_9BACT</name>
<comment type="subcellular location">
    <subcellularLocation>
        <location evidence="1">Cell membrane</location>
        <topology evidence="1">Multi-pass membrane protein</topology>
    </subcellularLocation>
</comment>
<dbReference type="Gene3D" id="3.40.1110.10">
    <property type="entry name" value="Calcium-transporting ATPase, cytoplasmic domain N"/>
    <property type="match status" value="1"/>
</dbReference>
<organism evidence="6 7">
    <name type="scientific">Candidatus Curtissbacteria bacterium RBG_16_39_7</name>
    <dbReference type="NCBI Taxonomy" id="1797707"/>
    <lineage>
        <taxon>Bacteria</taxon>
        <taxon>Candidatus Curtissiibacteriota</taxon>
    </lineage>
</organism>
<dbReference type="AlphaFoldDB" id="A0A1F5G4D2"/>
<evidence type="ECO:0008006" key="8">
    <source>
        <dbReference type="Google" id="ProtNLM"/>
    </source>
</evidence>
<keyword evidence="5" id="KW-0472">Membrane</keyword>
<dbReference type="GO" id="GO:0005886">
    <property type="term" value="C:plasma membrane"/>
    <property type="evidence" value="ECO:0007669"/>
    <property type="project" value="UniProtKB-SubCell"/>
</dbReference>
<dbReference type="EMBL" id="MFAV01000011">
    <property type="protein sequence ID" value="OGD86675.1"/>
    <property type="molecule type" value="Genomic_DNA"/>
</dbReference>
<dbReference type="InterPro" id="IPR023299">
    <property type="entry name" value="ATPase_P-typ_cyto_dom_N"/>
</dbReference>
<dbReference type="GO" id="GO:0019829">
    <property type="term" value="F:ATPase-coupled monoatomic cation transmembrane transporter activity"/>
    <property type="evidence" value="ECO:0007669"/>
    <property type="project" value="TreeGrafter"/>
</dbReference>
<dbReference type="InterPro" id="IPR050510">
    <property type="entry name" value="Cation_transp_ATPase_P-type"/>
</dbReference>
<dbReference type="PROSITE" id="PS00154">
    <property type="entry name" value="ATPASE_E1_E2"/>
    <property type="match status" value="1"/>
</dbReference>
<evidence type="ECO:0000313" key="7">
    <source>
        <dbReference type="Proteomes" id="UP000176628"/>
    </source>
</evidence>
<evidence type="ECO:0000256" key="5">
    <source>
        <dbReference type="ARBA" id="ARBA00023136"/>
    </source>
</evidence>
<evidence type="ECO:0000313" key="6">
    <source>
        <dbReference type="EMBL" id="OGD86675.1"/>
    </source>
</evidence>
<sequence length="140" mass="15175">MAKRKAIVKKLSAVESLGSVTVIATDKTGTLTKGEIKAQELFLDGEKFLVSGSGYRPQGEILKDDKMVDLANLPRLKKFLLAAVLCNDARIRGEDHAPVVIGDPSEAALVVLAQKAGLDPEAIRESYPRIAEFPFDAKLR</sequence>
<evidence type="ECO:0000256" key="1">
    <source>
        <dbReference type="ARBA" id="ARBA00004651"/>
    </source>
</evidence>
<dbReference type="SUPFAM" id="SSF81660">
    <property type="entry name" value="Metal cation-transporting ATPase, ATP-binding domain N"/>
    <property type="match status" value="1"/>
</dbReference>
<evidence type="ECO:0000256" key="3">
    <source>
        <dbReference type="ARBA" id="ARBA00022692"/>
    </source>
</evidence>
<dbReference type="GO" id="GO:0000166">
    <property type="term" value="F:nucleotide binding"/>
    <property type="evidence" value="ECO:0007669"/>
    <property type="project" value="InterPro"/>
</dbReference>
<accession>A0A1F5G4D2</accession>
<proteinExistence type="predicted"/>